<name>A0A4Y2R1P2_ARAVE</name>
<sequence length="95" mass="10669">MVFPSYSLCYPISPHESSTLRKPVNSTRKLRMNMETCQLAHDAEGWVANLIQFPSFHAILNVSGRLVNAGGDGRFEVRRGGLWCSLARHLLRGLE</sequence>
<dbReference type="Proteomes" id="UP000499080">
    <property type="component" value="Unassembled WGS sequence"/>
</dbReference>
<comment type="caution">
    <text evidence="1">The sequence shown here is derived from an EMBL/GenBank/DDBJ whole genome shotgun (WGS) entry which is preliminary data.</text>
</comment>
<keyword evidence="2" id="KW-1185">Reference proteome</keyword>
<dbReference type="AlphaFoldDB" id="A0A4Y2R1P2"/>
<accession>A0A4Y2R1P2</accession>
<evidence type="ECO:0000313" key="1">
    <source>
        <dbReference type="EMBL" id="GBN69501.1"/>
    </source>
</evidence>
<dbReference type="EMBL" id="BGPR01015503">
    <property type="protein sequence ID" value="GBN69501.1"/>
    <property type="molecule type" value="Genomic_DNA"/>
</dbReference>
<evidence type="ECO:0000313" key="2">
    <source>
        <dbReference type="Proteomes" id="UP000499080"/>
    </source>
</evidence>
<organism evidence="1 2">
    <name type="scientific">Araneus ventricosus</name>
    <name type="common">Orbweaver spider</name>
    <name type="synonym">Epeira ventricosa</name>
    <dbReference type="NCBI Taxonomy" id="182803"/>
    <lineage>
        <taxon>Eukaryota</taxon>
        <taxon>Metazoa</taxon>
        <taxon>Ecdysozoa</taxon>
        <taxon>Arthropoda</taxon>
        <taxon>Chelicerata</taxon>
        <taxon>Arachnida</taxon>
        <taxon>Araneae</taxon>
        <taxon>Araneomorphae</taxon>
        <taxon>Entelegynae</taxon>
        <taxon>Araneoidea</taxon>
        <taxon>Araneidae</taxon>
        <taxon>Araneus</taxon>
    </lineage>
</organism>
<proteinExistence type="predicted"/>
<reference evidence="1 2" key="1">
    <citation type="journal article" date="2019" name="Sci. Rep.">
        <title>Orb-weaving spider Araneus ventricosus genome elucidates the spidroin gene catalogue.</title>
        <authorList>
            <person name="Kono N."/>
            <person name="Nakamura H."/>
            <person name="Ohtoshi R."/>
            <person name="Moran D.A.P."/>
            <person name="Shinohara A."/>
            <person name="Yoshida Y."/>
            <person name="Fujiwara M."/>
            <person name="Mori M."/>
            <person name="Tomita M."/>
            <person name="Arakawa K."/>
        </authorList>
    </citation>
    <scope>NUCLEOTIDE SEQUENCE [LARGE SCALE GENOMIC DNA]</scope>
</reference>
<gene>
    <name evidence="1" type="ORF">AVEN_157893_1</name>
</gene>
<protein>
    <submittedName>
        <fullName evidence="1">Uncharacterized protein</fullName>
    </submittedName>
</protein>